<dbReference type="Proteomes" id="UP000198859">
    <property type="component" value="Chromosome I"/>
</dbReference>
<gene>
    <name evidence="3" type="ORF">SAMN04488570_2640</name>
</gene>
<dbReference type="STRING" id="642780.SAMN04488570_2640"/>
<feature type="compositionally biased region" description="Basic and acidic residues" evidence="1">
    <location>
        <begin position="218"/>
        <end position="228"/>
    </location>
</feature>
<dbReference type="RefSeq" id="WP_091730444.1">
    <property type="nucleotide sequence ID" value="NZ_LT629757.1"/>
</dbReference>
<reference evidence="4" key="1">
    <citation type="submission" date="2016-10" db="EMBL/GenBank/DDBJ databases">
        <authorList>
            <person name="Varghese N."/>
            <person name="Submissions S."/>
        </authorList>
    </citation>
    <scope>NUCLEOTIDE SEQUENCE [LARGE SCALE GENOMIC DNA]</scope>
    <source>
        <strain evidence="4">DSM 22127</strain>
    </source>
</reference>
<name>A0A1H1UVJ6_9ACTN</name>
<organism evidence="3 4">
    <name type="scientific">Nocardioides scoriae</name>
    <dbReference type="NCBI Taxonomy" id="642780"/>
    <lineage>
        <taxon>Bacteria</taxon>
        <taxon>Bacillati</taxon>
        <taxon>Actinomycetota</taxon>
        <taxon>Actinomycetes</taxon>
        <taxon>Propionibacteriales</taxon>
        <taxon>Nocardioidaceae</taxon>
        <taxon>Nocardioides</taxon>
    </lineage>
</organism>
<evidence type="ECO:0000259" key="2">
    <source>
        <dbReference type="Pfam" id="PF21725"/>
    </source>
</evidence>
<feature type="region of interest" description="Disordered" evidence="1">
    <location>
        <begin position="184"/>
        <end position="228"/>
    </location>
</feature>
<evidence type="ECO:0000256" key="1">
    <source>
        <dbReference type="SAM" id="MobiDB-lite"/>
    </source>
</evidence>
<dbReference type="InterPro" id="IPR049082">
    <property type="entry name" value="T7SS_signal"/>
</dbReference>
<evidence type="ECO:0000313" key="4">
    <source>
        <dbReference type="Proteomes" id="UP000198859"/>
    </source>
</evidence>
<keyword evidence="4" id="KW-1185">Reference proteome</keyword>
<feature type="domain" description="Putative T7SS secretion signal" evidence="2">
    <location>
        <begin position="8"/>
        <end position="178"/>
    </location>
</feature>
<dbReference type="AlphaFoldDB" id="A0A1H1UVJ6"/>
<protein>
    <recommendedName>
        <fullName evidence="2">Putative T7SS secretion signal domain-containing protein</fullName>
    </recommendedName>
</protein>
<proteinExistence type="predicted"/>
<dbReference type="Pfam" id="PF21725">
    <property type="entry name" value="T7SS_signal"/>
    <property type="match status" value="1"/>
</dbReference>
<dbReference type="EMBL" id="LT629757">
    <property type="protein sequence ID" value="SDS76594.1"/>
    <property type="molecule type" value="Genomic_DNA"/>
</dbReference>
<accession>A0A1H1UVJ6</accession>
<sequence>MSIPKGAALGSTSDPKALVVGDASSLDSAADKLKTEATKIRDVGLDLKAVKTPSWTGAASDGFWMFFGAEPQVWQAIADVMTTSEAALRDQAGALRTAQDKAQDAIDKWEEGEQATQTATTAYNDRVEKHNTTIENGGFSLPPGPFSDPGDALREEAQQILDDAATALDEAGLQNAGTLAELGGLSWNESTGDVEGPGVDGEVDGPSFSHSDPNAFGGDDKPWKKPGEDGYSASLSLGSISGSAYLAQVSGSTEGNYHGIDYAAEGEVFLGAEADAGINVTDTSVEATASATVGVSASGSASAEYGYLGVEAEGSAMAGATAEGTIGVGTDGVHASGEVFAGAQAEGSIGGDVGGVGGAVTGEAWAGVGASADVNAGMNDDGSFTIGGHFGVGLGIGGQIGGEITIDPEEVVDTVGDIADGVGDFAEDAGGALADGAETVGGWLGL</sequence>
<evidence type="ECO:0000313" key="3">
    <source>
        <dbReference type="EMBL" id="SDS76594.1"/>
    </source>
</evidence>
<dbReference type="OrthoDB" id="5194739at2"/>